<dbReference type="InterPro" id="IPR025227">
    <property type="entry name" value="DUF4169"/>
</dbReference>
<dbReference type="Pfam" id="PF13770">
    <property type="entry name" value="DUF4169"/>
    <property type="match status" value="1"/>
</dbReference>
<dbReference type="RefSeq" id="WP_337104930.1">
    <property type="nucleotide sequence ID" value="NZ_JAPYKS010000002.1"/>
</dbReference>
<feature type="region of interest" description="Disordered" evidence="1">
    <location>
        <begin position="1"/>
        <end position="65"/>
    </location>
</feature>
<name>A0ABU8KPS6_9HYPH</name>
<keyword evidence="3" id="KW-1185">Reference proteome</keyword>
<gene>
    <name evidence="2" type="ORF">O7A60_02835</name>
</gene>
<organism evidence="2 3">
    <name type="scientific">Mesorhizobium salmacidum</name>
    <dbReference type="NCBI Taxonomy" id="3015171"/>
    <lineage>
        <taxon>Bacteria</taxon>
        <taxon>Pseudomonadati</taxon>
        <taxon>Pseudomonadota</taxon>
        <taxon>Alphaproteobacteria</taxon>
        <taxon>Hyphomicrobiales</taxon>
        <taxon>Phyllobacteriaceae</taxon>
        <taxon>Mesorhizobium</taxon>
    </lineage>
</organism>
<evidence type="ECO:0000256" key="1">
    <source>
        <dbReference type="SAM" id="MobiDB-lite"/>
    </source>
</evidence>
<evidence type="ECO:0000313" key="3">
    <source>
        <dbReference type="Proteomes" id="UP001387293"/>
    </source>
</evidence>
<sequence>MADIVNLRQLRKQKARADKEQMASQNCALHGRTKAEKQRDRLIADKSERFVADHRREKPSQSDGQ</sequence>
<protein>
    <submittedName>
        <fullName evidence="2">DUF4169 family protein</fullName>
    </submittedName>
</protein>
<comment type="caution">
    <text evidence="2">The sequence shown here is derived from an EMBL/GenBank/DDBJ whole genome shotgun (WGS) entry which is preliminary data.</text>
</comment>
<proteinExistence type="predicted"/>
<evidence type="ECO:0000313" key="2">
    <source>
        <dbReference type="EMBL" id="MEI9407712.1"/>
    </source>
</evidence>
<dbReference type="Proteomes" id="UP001387293">
    <property type="component" value="Unassembled WGS sequence"/>
</dbReference>
<feature type="compositionally biased region" description="Basic and acidic residues" evidence="1">
    <location>
        <begin position="33"/>
        <end position="65"/>
    </location>
</feature>
<accession>A0ABU8KPS6</accession>
<dbReference type="EMBL" id="JAPYKS010000002">
    <property type="protein sequence ID" value="MEI9407712.1"/>
    <property type="molecule type" value="Genomic_DNA"/>
</dbReference>
<reference evidence="2 3" key="1">
    <citation type="submission" date="2022-12" db="EMBL/GenBank/DDBJ databases">
        <authorList>
            <person name="Muema E."/>
        </authorList>
    </citation>
    <scope>NUCLEOTIDE SEQUENCE [LARGE SCALE GENOMIC DNA]</scope>
    <source>
        <strain evidence="3">1326</strain>
    </source>
</reference>